<dbReference type="Proteomes" id="UP001172737">
    <property type="component" value="Unassembled WGS sequence"/>
</dbReference>
<evidence type="ECO:0000256" key="2">
    <source>
        <dbReference type="ARBA" id="ARBA00012652"/>
    </source>
</evidence>
<dbReference type="GO" id="GO:0005975">
    <property type="term" value="P:carbohydrate metabolic process"/>
    <property type="evidence" value="ECO:0007669"/>
    <property type="project" value="InterPro"/>
</dbReference>
<dbReference type="InterPro" id="IPR035396">
    <property type="entry name" value="Bac_rhamnosid6H"/>
</dbReference>
<dbReference type="EMBL" id="JAUHPX010000010">
    <property type="protein sequence ID" value="MDN4489116.1"/>
    <property type="molecule type" value="Genomic_DNA"/>
</dbReference>
<name>A0AAW7MA75_9MICO</name>
<dbReference type="InterPro" id="IPR013783">
    <property type="entry name" value="Ig-like_fold"/>
</dbReference>
<dbReference type="Pfam" id="PF17390">
    <property type="entry name" value="Bac_rhamnosid_C"/>
    <property type="match status" value="1"/>
</dbReference>
<dbReference type="InterPro" id="IPR012341">
    <property type="entry name" value="6hp_glycosidase-like_sf"/>
</dbReference>
<feature type="domain" description="Alpha-L-rhamnosidase six-hairpin glycosidase" evidence="6">
    <location>
        <begin position="430"/>
        <end position="779"/>
    </location>
</feature>
<dbReference type="InterPro" id="IPR035398">
    <property type="entry name" value="Bac_rhamnosid_C"/>
</dbReference>
<feature type="domain" description="Alpha-L-rhamnosidase concanavalin-like" evidence="4">
    <location>
        <begin position="330"/>
        <end position="426"/>
    </location>
</feature>
<dbReference type="Gene3D" id="1.50.10.10">
    <property type="match status" value="1"/>
</dbReference>
<dbReference type="Pfam" id="PF08531">
    <property type="entry name" value="Bac_rhamnosid_N"/>
    <property type="match status" value="1"/>
</dbReference>
<evidence type="ECO:0000259" key="4">
    <source>
        <dbReference type="Pfam" id="PF05592"/>
    </source>
</evidence>
<reference evidence="8" key="1">
    <citation type="submission" date="2023-06" db="EMBL/GenBank/DDBJ databases">
        <title>Sysu t00039.</title>
        <authorList>
            <person name="Gao L."/>
            <person name="Fang B.-Z."/>
            <person name="Li W.-J."/>
        </authorList>
    </citation>
    <scope>NUCLEOTIDE SEQUENCE</scope>
    <source>
        <strain evidence="8">SYSU T00039</strain>
    </source>
</reference>
<dbReference type="GO" id="GO:0030596">
    <property type="term" value="F:alpha-L-rhamnosidase activity"/>
    <property type="evidence" value="ECO:0007669"/>
    <property type="project" value="UniProtKB-EC"/>
</dbReference>
<dbReference type="Gene3D" id="2.60.120.260">
    <property type="entry name" value="Galactose-binding domain-like"/>
    <property type="match status" value="2"/>
</dbReference>
<comment type="caution">
    <text evidence="8">The sequence shown here is derived from an EMBL/GenBank/DDBJ whole genome shotgun (WGS) entry which is preliminary data.</text>
</comment>
<evidence type="ECO:0000313" key="8">
    <source>
        <dbReference type="EMBL" id="MDN4489116.1"/>
    </source>
</evidence>
<organism evidence="8 9">
    <name type="scientific">Demequina lignilytica</name>
    <dbReference type="NCBI Taxonomy" id="3051663"/>
    <lineage>
        <taxon>Bacteria</taxon>
        <taxon>Bacillati</taxon>
        <taxon>Actinomycetota</taxon>
        <taxon>Actinomycetes</taxon>
        <taxon>Micrococcales</taxon>
        <taxon>Demequinaceae</taxon>
        <taxon>Demequina</taxon>
    </lineage>
</organism>
<dbReference type="InterPro" id="IPR013737">
    <property type="entry name" value="Bac_rhamnosid_N"/>
</dbReference>
<dbReference type="InterPro" id="IPR008928">
    <property type="entry name" value="6-hairpin_glycosidase_sf"/>
</dbReference>
<dbReference type="PIRSF" id="PIRSF010631">
    <property type="entry name" value="A-rhamnsds"/>
    <property type="match status" value="1"/>
</dbReference>
<dbReference type="Gene3D" id="2.60.40.10">
    <property type="entry name" value="Immunoglobulins"/>
    <property type="match status" value="1"/>
</dbReference>
<dbReference type="SUPFAM" id="SSF48208">
    <property type="entry name" value="Six-hairpin glycosidases"/>
    <property type="match status" value="1"/>
</dbReference>
<gene>
    <name evidence="8" type="ORF">QQX10_13155</name>
</gene>
<evidence type="ECO:0000256" key="1">
    <source>
        <dbReference type="ARBA" id="ARBA00001445"/>
    </source>
</evidence>
<comment type="catalytic activity">
    <reaction evidence="1">
        <text>Hydrolysis of terminal non-reducing alpha-L-rhamnose residues in alpha-L-rhamnosides.</text>
        <dbReference type="EC" id="3.2.1.40"/>
    </reaction>
</comment>
<proteinExistence type="predicted"/>
<dbReference type="PANTHER" id="PTHR33307">
    <property type="entry name" value="ALPHA-RHAMNOSIDASE (EUROFUNG)"/>
    <property type="match status" value="1"/>
</dbReference>
<evidence type="ECO:0000259" key="5">
    <source>
        <dbReference type="Pfam" id="PF08531"/>
    </source>
</evidence>
<protein>
    <recommendedName>
        <fullName evidence="2">alpha-L-rhamnosidase</fullName>
        <ecNumber evidence="2">3.2.1.40</ecNumber>
    </recommendedName>
</protein>
<dbReference type="EC" id="3.2.1.40" evidence="2"/>
<dbReference type="PANTHER" id="PTHR33307:SF6">
    <property type="entry name" value="ALPHA-RHAMNOSIDASE (EUROFUNG)-RELATED"/>
    <property type="match status" value="1"/>
</dbReference>
<evidence type="ECO:0000259" key="7">
    <source>
        <dbReference type="Pfam" id="PF17390"/>
    </source>
</evidence>
<accession>A0AAW7MA75</accession>
<dbReference type="Pfam" id="PF05592">
    <property type="entry name" value="Bac_rhamnosid"/>
    <property type="match status" value="1"/>
</dbReference>
<feature type="domain" description="Alpha-L-rhamnosidase C-terminal" evidence="7">
    <location>
        <begin position="781"/>
        <end position="852"/>
    </location>
</feature>
<dbReference type="Pfam" id="PF25788">
    <property type="entry name" value="Ig_Rha78A_N"/>
    <property type="match status" value="1"/>
</dbReference>
<evidence type="ECO:0000259" key="6">
    <source>
        <dbReference type="Pfam" id="PF17389"/>
    </source>
</evidence>
<evidence type="ECO:0000313" key="9">
    <source>
        <dbReference type="Proteomes" id="UP001172737"/>
    </source>
</evidence>
<dbReference type="InterPro" id="IPR016007">
    <property type="entry name" value="Alpha_rhamnosid"/>
</dbReference>
<dbReference type="RefSeq" id="WP_301121826.1">
    <property type="nucleotide sequence ID" value="NZ_JAUHPX010000010.1"/>
</dbReference>
<dbReference type="AlphaFoldDB" id="A0AAW7MA75"/>
<keyword evidence="9" id="KW-1185">Reference proteome</keyword>
<sequence>MALIAELWLDGRGSPAFRSTPRPTVSWTVTDAHDGWLQESADLELTIAGTASIATVTGRDSAAVAWPFPPLAPFTAAALRVRARSTRGDETAWSETVPVLTGPLAPADVTASFITAAKQPEEPADLAGDRPTLRAAGVVQVRDGLSRAVLTATALGVYEPVVNGTVATDEVLAPGWTSYEDRLLLQTTDVTALMVEGDNLVGAEVAEGWHRERFGFDGDFRVAYEGPTALLMQVRLEYADGTVDTHGTDATWLATYTGPTSSASIYQGERRDDRRLDGGLTRIVGGAPAFADAAPVVVVDAPRERLEPAAAPPARRIQTVAPVASEMRENGRIRLDFGQNLVGWMHVRATAPEGTVVTLHHAEVLENDELAIRALRHAANVDTVVVGGSGTVDFAPRFTFHGFRYAEIEGIDSLEALASVEAVVIHTDMRRTGWWESSDPLLNQLHQNVVWGMRGNFVSLPTDCPQRDERLGWTGDIQVFAPTASFLYDCGGMLGSWLKDVEAEQARNAGVVPMIVPNPAHRSPVLPAAAWSDAATLVPPALHLALGDAGLLERQYASMTAWAEAVLAVTDEQGLWRGGFQFGDWLDPTAPPHNPAAAKTDQDIVASAYLHKTLTAVADAAAVLGRTEDAERWAAEAARTRAAFLAAYVTPEGRVLSDAPTAYALVITFGLLDGDARLAKAGDRLAELTVAHAFRIRTGFVGTPLLCDALASTGHRDVAHRLLAETGCPSWLYPVTMGATTIWERWDSMMPDGSVNPGEMTSFNHYALGAVADWMHRDIAGLSPLEPGYRVARIAPRPGGALTSASTALESVHGRFEVSWRLEDGTMHVTAAVPANAEAVVDLPGMPEQRVGAGAHEWSVPLDAPPAAPAPFTMDTPLSVMAWDPEVTGRLQGVFGRVGYFIGFGWIDNGRWRADTTLRTGLPMCSPEQVAAMGAELDAINVQRGLEPCGPDHWRL</sequence>
<keyword evidence="3 8" id="KW-0378">Hydrolase</keyword>
<dbReference type="Pfam" id="PF17389">
    <property type="entry name" value="Bac_rhamnosid6H"/>
    <property type="match status" value="1"/>
</dbReference>
<feature type="domain" description="Bacterial alpha-L-rhamnosidase N-terminal" evidence="5">
    <location>
        <begin position="146"/>
        <end position="317"/>
    </location>
</feature>
<dbReference type="InterPro" id="IPR008902">
    <property type="entry name" value="Rhamnosid_concanavalin"/>
</dbReference>
<evidence type="ECO:0000256" key="3">
    <source>
        <dbReference type="ARBA" id="ARBA00022801"/>
    </source>
</evidence>
<dbReference type="Gene3D" id="2.60.420.10">
    <property type="entry name" value="Maltose phosphorylase, domain 3"/>
    <property type="match status" value="1"/>
</dbReference>